<reference evidence="7" key="3">
    <citation type="submission" date="2017-08" db="EMBL/GenBank/DDBJ databases">
        <title>Comparative genomic and phenotypic analysis of Granulibacter bethesdensis clinical isolates from patients with chronic granulomatous disease.</title>
        <authorList>
            <person name="Zarember K.A."/>
            <person name="Porcella S.F."/>
            <person name="Chu J."/>
            <person name="Ding L."/>
            <person name="Dahlstrom E."/>
            <person name="Barbian K."/>
            <person name="Martens C."/>
            <person name="Sykora L."/>
            <person name="Kramer S."/>
            <person name="Pettinato A.M."/>
            <person name="Hong H."/>
            <person name="Wald G."/>
            <person name="Berg L.J."/>
            <person name="Rogge L.S."/>
            <person name="Greenberg D.E."/>
            <person name="Falcone E.L."/>
            <person name="Neves J.F."/>
            <person name="Simoes M.J."/>
            <person name="Casal M."/>
            <person name="Rodriguez-Lopez F.C."/>
            <person name="Zelazny A.M."/>
            <person name="Gallin J.I."/>
            <person name="Holland S.M."/>
        </authorList>
    </citation>
    <scope>NUCLEOTIDE SEQUENCE</scope>
    <source>
        <strain evidence="6">NIH3.1</strain>
        <strain evidence="7">NIH9.1</strain>
    </source>
</reference>
<evidence type="ECO:0000256" key="3">
    <source>
        <dbReference type="ARBA" id="ARBA00023136"/>
    </source>
</evidence>
<dbReference type="OrthoDB" id="7284889at2"/>
<accession>A0A1L3RE92</accession>
<dbReference type="Pfam" id="PF04588">
    <property type="entry name" value="HIG_1_N"/>
    <property type="match status" value="1"/>
</dbReference>
<evidence type="ECO:0000256" key="4">
    <source>
        <dbReference type="SAM" id="Phobius"/>
    </source>
</evidence>
<evidence type="ECO:0000313" key="6">
    <source>
        <dbReference type="EMBL" id="AHJ63990.1"/>
    </source>
</evidence>
<reference evidence="9" key="2">
    <citation type="submission" date="2016-11" db="EMBL/GenBank/DDBJ databases">
        <title>Comparative genomic and phenotypic analysis of Granulibacter bethesdensis clinical isolates from patients with chronic granulomatous disease.</title>
        <authorList>
            <person name="Zarember K.A."/>
            <person name="Porcella S.F."/>
            <person name="Chu J."/>
            <person name="Ding L."/>
            <person name="Dahlstrom E."/>
            <person name="Barbian K."/>
            <person name="Martens C."/>
            <person name="Sykora L."/>
            <person name="Kramer S."/>
            <person name="Pettinato A.M."/>
            <person name="Hong H."/>
            <person name="Wald G."/>
            <person name="Berg L.J."/>
            <person name="Rogge L.S."/>
            <person name="Greenberg D.E."/>
            <person name="Falcone E.L."/>
            <person name="Neves J.F."/>
            <person name="Simoes M.J."/>
            <person name="Casal M."/>
            <person name="Rodriguez-Lopez F.C."/>
            <person name="Zelazny A."/>
            <person name="Gallin J.I."/>
            <person name="Holland S.M."/>
        </authorList>
    </citation>
    <scope>NUCLEOTIDE SEQUENCE [LARGE SCALE GENOMIC DNA]</scope>
    <source>
        <strain evidence="9">NIH9.1</strain>
    </source>
</reference>
<dbReference type="Proteomes" id="UP000019438">
    <property type="component" value="Chromosome"/>
</dbReference>
<dbReference type="RefSeq" id="WP_011632795.1">
    <property type="nucleotide sequence ID" value="NZ_CP003181.2"/>
</dbReference>
<protein>
    <recommendedName>
        <fullName evidence="5">HIG1 domain-containing protein</fullName>
    </recommendedName>
</protein>
<evidence type="ECO:0000259" key="5">
    <source>
        <dbReference type="PROSITE" id="PS51503"/>
    </source>
</evidence>
<feature type="transmembrane region" description="Helical" evidence="4">
    <location>
        <begin position="42"/>
        <end position="61"/>
    </location>
</feature>
<evidence type="ECO:0000256" key="2">
    <source>
        <dbReference type="ARBA" id="ARBA00022989"/>
    </source>
</evidence>
<evidence type="ECO:0000313" key="7">
    <source>
        <dbReference type="EMBL" id="APH55415.1"/>
    </source>
</evidence>
<dbReference type="OMA" id="MRWRIIG"/>
<keyword evidence="1 4" id="KW-0812">Transmembrane</keyword>
<dbReference type="AlphaFoldDB" id="A0A1L3RE92"/>
<evidence type="ECO:0000313" key="8">
    <source>
        <dbReference type="Proteomes" id="UP000019438"/>
    </source>
</evidence>
<dbReference type="KEGG" id="gbh:GbCGDNIH2_2095"/>
<dbReference type="Gene3D" id="6.10.140.1320">
    <property type="match status" value="1"/>
</dbReference>
<feature type="domain" description="HIG1" evidence="5">
    <location>
        <begin position="1"/>
        <end position="62"/>
    </location>
</feature>
<proteinExistence type="predicted"/>
<keyword evidence="2 4" id="KW-1133">Transmembrane helix</keyword>
<reference evidence="8" key="1">
    <citation type="submission" date="2012-06" db="EMBL/GenBank/DDBJ databases">
        <title>Genome analysis of multiple Granulibacter bethesdensis isolates demonstrates substantial genome diversity.</title>
        <authorList>
            <person name="Greenberg D.E."/>
            <person name="Porcella S.F."/>
            <person name="Zarember K."/>
            <person name="Zelazny A.M."/>
            <person name="Bruno D."/>
            <person name="Martens C."/>
            <person name="Barbian K.D."/>
            <person name="Jaske E."/>
            <person name="Holland S.M."/>
        </authorList>
    </citation>
    <scope>NUCLEOTIDE SEQUENCE [LARGE SCALE GENOMIC DNA]</scope>
    <source>
        <strain evidence="8">CGDNIH3</strain>
    </source>
</reference>
<evidence type="ECO:0000313" key="9">
    <source>
        <dbReference type="Proteomes" id="UP000182373"/>
    </source>
</evidence>
<dbReference type="GeneID" id="69746280"/>
<dbReference type="NCBIfam" id="NF033233">
    <property type="entry name" value="twin_helix"/>
    <property type="match status" value="1"/>
</dbReference>
<dbReference type="Proteomes" id="UP000182373">
    <property type="component" value="Chromosome"/>
</dbReference>
<keyword evidence="3 4" id="KW-0472">Membrane</keyword>
<name>A0A1L3RE92_9PROT</name>
<dbReference type="InterPro" id="IPR007667">
    <property type="entry name" value="Hypoxia_induced_domain"/>
</dbReference>
<dbReference type="EMBL" id="CP003181">
    <property type="protein sequence ID" value="AHJ63990.1"/>
    <property type="molecule type" value="Genomic_DNA"/>
</dbReference>
<organism evidence="7 9">
    <name type="scientific">Granulibacter bethesdensis</name>
    <dbReference type="NCBI Taxonomy" id="364410"/>
    <lineage>
        <taxon>Bacteria</taxon>
        <taxon>Pseudomonadati</taxon>
        <taxon>Pseudomonadota</taxon>
        <taxon>Alphaproteobacteria</taxon>
        <taxon>Acetobacterales</taxon>
        <taxon>Acetobacteraceae</taxon>
        <taxon>Granulibacter</taxon>
    </lineage>
</organism>
<dbReference type="EMBL" id="CP018191">
    <property type="protein sequence ID" value="APH55415.1"/>
    <property type="molecule type" value="Genomic_DNA"/>
</dbReference>
<feature type="transmembrane region" description="Helical" evidence="4">
    <location>
        <begin position="6"/>
        <end position="30"/>
    </location>
</feature>
<evidence type="ECO:0000256" key="1">
    <source>
        <dbReference type="ARBA" id="ARBA00022692"/>
    </source>
</evidence>
<sequence>MHTIALILLVISMALVVGTLVAGIGSVGSGGSPERSNKLMRYRILFQGIAILLCVLAFNVWR</sequence>
<dbReference type="KEGG" id="gbc:GbCGDNIH3_2095"/>
<gene>
    <name evidence="6" type="ORF">GbCGDNIH3_2095</name>
    <name evidence="7" type="ORF">GbCGDNIH9_2095</name>
</gene>
<dbReference type="PROSITE" id="PS51503">
    <property type="entry name" value="HIG1"/>
    <property type="match status" value="1"/>
</dbReference>
<accession>W6I8F8</accession>